<evidence type="ECO:0000256" key="1">
    <source>
        <dbReference type="SAM" id="MobiDB-lite"/>
    </source>
</evidence>
<evidence type="ECO:0000313" key="2">
    <source>
        <dbReference type="EMBL" id="PSL45176.1"/>
    </source>
</evidence>
<sequence>MQKQKCEDRIQKDENRMLNEGLGGGYIHNEETKQQLRDADGCKREEAPHKSE</sequence>
<feature type="compositionally biased region" description="Basic and acidic residues" evidence="1">
    <location>
        <begin position="1"/>
        <end position="17"/>
    </location>
</feature>
<proteinExistence type="predicted"/>
<feature type="region of interest" description="Disordered" evidence="1">
    <location>
        <begin position="1"/>
        <end position="52"/>
    </location>
</feature>
<dbReference type="RefSeq" id="WP_181315326.1">
    <property type="nucleotide sequence ID" value="NZ_PYAV01000007.1"/>
</dbReference>
<organism evidence="2 3">
    <name type="scientific">Salsuginibacillus halophilus</name>
    <dbReference type="NCBI Taxonomy" id="517424"/>
    <lineage>
        <taxon>Bacteria</taxon>
        <taxon>Bacillati</taxon>
        <taxon>Bacillota</taxon>
        <taxon>Bacilli</taxon>
        <taxon>Bacillales</taxon>
        <taxon>Bacillaceae</taxon>
        <taxon>Salsuginibacillus</taxon>
    </lineage>
</organism>
<dbReference type="EMBL" id="PYAV01000007">
    <property type="protein sequence ID" value="PSL45176.1"/>
    <property type="molecule type" value="Genomic_DNA"/>
</dbReference>
<accession>A0A2P8HG55</accession>
<name>A0A2P8HG55_9BACI</name>
<comment type="caution">
    <text evidence="2">The sequence shown here is derived from an EMBL/GenBank/DDBJ whole genome shotgun (WGS) entry which is preliminary data.</text>
</comment>
<dbReference type="Proteomes" id="UP000242310">
    <property type="component" value="Unassembled WGS sequence"/>
</dbReference>
<keyword evidence="3" id="KW-1185">Reference proteome</keyword>
<dbReference type="AlphaFoldDB" id="A0A2P8HG55"/>
<reference evidence="2 3" key="1">
    <citation type="submission" date="2018-03" db="EMBL/GenBank/DDBJ databases">
        <title>Genomic Encyclopedia of Type Strains, Phase III (KMG-III): the genomes of soil and plant-associated and newly described type strains.</title>
        <authorList>
            <person name="Whitman W."/>
        </authorList>
    </citation>
    <scope>NUCLEOTIDE SEQUENCE [LARGE SCALE GENOMIC DNA]</scope>
    <source>
        <strain evidence="2 3">CGMCC 1.07653</strain>
    </source>
</reference>
<feature type="compositionally biased region" description="Basic and acidic residues" evidence="1">
    <location>
        <begin position="28"/>
        <end position="52"/>
    </location>
</feature>
<gene>
    <name evidence="2" type="ORF">B0H94_107181</name>
</gene>
<evidence type="ECO:0000313" key="3">
    <source>
        <dbReference type="Proteomes" id="UP000242310"/>
    </source>
</evidence>
<protein>
    <submittedName>
        <fullName evidence="2">Uncharacterized protein</fullName>
    </submittedName>
</protein>